<protein>
    <submittedName>
        <fullName evidence="1">Jg27351 protein</fullName>
    </submittedName>
</protein>
<name>A0A8S4QUY4_9NEOP</name>
<evidence type="ECO:0000313" key="1">
    <source>
        <dbReference type="EMBL" id="CAH2218014.1"/>
    </source>
</evidence>
<evidence type="ECO:0000313" key="2">
    <source>
        <dbReference type="Proteomes" id="UP000838756"/>
    </source>
</evidence>
<dbReference type="EMBL" id="CAKXAJ010018943">
    <property type="protein sequence ID" value="CAH2218014.1"/>
    <property type="molecule type" value="Genomic_DNA"/>
</dbReference>
<reference evidence="1" key="1">
    <citation type="submission" date="2022-03" db="EMBL/GenBank/DDBJ databases">
        <authorList>
            <person name="Lindestad O."/>
        </authorList>
    </citation>
    <scope>NUCLEOTIDE SEQUENCE</scope>
</reference>
<feature type="non-terminal residue" evidence="1">
    <location>
        <position position="1"/>
    </location>
</feature>
<gene>
    <name evidence="1" type="primary">jg27351</name>
    <name evidence="1" type="ORF">PAEG_LOCUS5889</name>
</gene>
<proteinExistence type="predicted"/>
<dbReference type="PANTHER" id="PTHR47027">
    <property type="entry name" value="REVERSE TRANSCRIPTASE DOMAIN-CONTAINING PROTEIN"/>
    <property type="match status" value="1"/>
</dbReference>
<accession>A0A8S4QUY4</accession>
<dbReference type="PANTHER" id="PTHR47027:SF25">
    <property type="entry name" value="REVERSE TRANSCRIPTASE DOMAIN-CONTAINING PROTEIN"/>
    <property type="match status" value="1"/>
</dbReference>
<dbReference type="Proteomes" id="UP000838756">
    <property type="component" value="Unassembled WGS sequence"/>
</dbReference>
<sequence length="129" mass="15941">MTLEKEWFIQAPWGRLCSIELEFRVARQVLERVQRYKYLGTWLTEKWDSKTEIKTRIEVARSAFQRMKKVLTSHRLNIALRKRLLHCYVWPILLYGCESWTIKEDLRKRLEAFEMWAYRRMLKISWTQK</sequence>
<comment type="caution">
    <text evidence="1">The sequence shown here is derived from an EMBL/GenBank/DDBJ whole genome shotgun (WGS) entry which is preliminary data.</text>
</comment>
<organism evidence="1 2">
    <name type="scientific">Pararge aegeria aegeria</name>
    <dbReference type="NCBI Taxonomy" id="348720"/>
    <lineage>
        <taxon>Eukaryota</taxon>
        <taxon>Metazoa</taxon>
        <taxon>Ecdysozoa</taxon>
        <taxon>Arthropoda</taxon>
        <taxon>Hexapoda</taxon>
        <taxon>Insecta</taxon>
        <taxon>Pterygota</taxon>
        <taxon>Neoptera</taxon>
        <taxon>Endopterygota</taxon>
        <taxon>Lepidoptera</taxon>
        <taxon>Glossata</taxon>
        <taxon>Ditrysia</taxon>
        <taxon>Papilionoidea</taxon>
        <taxon>Nymphalidae</taxon>
        <taxon>Satyrinae</taxon>
        <taxon>Satyrini</taxon>
        <taxon>Parargina</taxon>
        <taxon>Pararge</taxon>
    </lineage>
</organism>
<dbReference type="OrthoDB" id="425681at2759"/>
<keyword evidence="2" id="KW-1185">Reference proteome</keyword>
<dbReference type="AlphaFoldDB" id="A0A8S4QUY4"/>